<feature type="region of interest" description="Disordered" evidence="1">
    <location>
        <begin position="205"/>
        <end position="235"/>
    </location>
</feature>
<evidence type="ECO:0000313" key="3">
    <source>
        <dbReference type="Proteomes" id="UP000077202"/>
    </source>
</evidence>
<evidence type="ECO:0000256" key="1">
    <source>
        <dbReference type="SAM" id="MobiDB-lite"/>
    </source>
</evidence>
<evidence type="ECO:0000313" key="2">
    <source>
        <dbReference type="EMBL" id="OAE19468.1"/>
    </source>
</evidence>
<reference evidence="2" key="1">
    <citation type="submission" date="2016-03" db="EMBL/GenBank/DDBJ databases">
        <title>Mechanisms controlling the formation of the plant cell surface in tip-growing cells are functionally conserved among land plants.</title>
        <authorList>
            <person name="Honkanen S."/>
            <person name="Jones V.A."/>
            <person name="Morieri G."/>
            <person name="Champion C."/>
            <person name="Hetherington A.J."/>
            <person name="Kelly S."/>
            <person name="Saint-Marcoux D."/>
            <person name="Proust H."/>
            <person name="Prescott H."/>
            <person name="Dolan L."/>
        </authorList>
    </citation>
    <scope>NUCLEOTIDE SEQUENCE [LARGE SCALE GENOMIC DNA]</scope>
    <source>
        <tissue evidence="2">Whole gametophyte</tissue>
    </source>
</reference>
<dbReference type="AlphaFoldDB" id="A0A176VET7"/>
<protein>
    <submittedName>
        <fullName evidence="2">Uncharacterized protein</fullName>
    </submittedName>
</protein>
<organism evidence="2 3">
    <name type="scientific">Marchantia polymorpha subsp. ruderalis</name>
    <dbReference type="NCBI Taxonomy" id="1480154"/>
    <lineage>
        <taxon>Eukaryota</taxon>
        <taxon>Viridiplantae</taxon>
        <taxon>Streptophyta</taxon>
        <taxon>Embryophyta</taxon>
        <taxon>Marchantiophyta</taxon>
        <taxon>Marchantiopsida</taxon>
        <taxon>Marchantiidae</taxon>
        <taxon>Marchantiales</taxon>
        <taxon>Marchantiaceae</taxon>
        <taxon>Marchantia</taxon>
    </lineage>
</organism>
<dbReference type="EMBL" id="LVLJ01003850">
    <property type="protein sequence ID" value="OAE19468.1"/>
    <property type="molecule type" value="Genomic_DNA"/>
</dbReference>
<gene>
    <name evidence="2" type="ORF">AXG93_1040s1320</name>
</gene>
<feature type="compositionally biased region" description="Basic and acidic residues" evidence="1">
    <location>
        <begin position="11"/>
        <end position="20"/>
    </location>
</feature>
<comment type="caution">
    <text evidence="2">The sequence shown here is derived from an EMBL/GenBank/DDBJ whole genome shotgun (WGS) entry which is preliminary data.</text>
</comment>
<keyword evidence="3" id="KW-1185">Reference proteome</keyword>
<dbReference type="Proteomes" id="UP000077202">
    <property type="component" value="Unassembled WGS sequence"/>
</dbReference>
<sequence length="235" mass="24933">MVSGVRGRWRTTAERHVAGKEEEENVVNPSTLSTRVVHVRKLVGGGTGQVDVRISGARALIKAWCTPPNPADAIGATRARTQSFGPPQRSKLTILHSGALAIGLRRLGARTAGPGAAQRHEMAERVLWSSALGPAGGEFRSPIRHTGMVKWSPSPAVHPFAVDPSRVDGFDGQQRASNGWLGTIAGHLTWLSSRAQLTKGPHLIVDDDDDGGGGGAQHPRAWLSSPPLPFHGCSR</sequence>
<proteinExistence type="predicted"/>
<name>A0A176VET7_MARPO</name>
<feature type="region of interest" description="Disordered" evidence="1">
    <location>
        <begin position="1"/>
        <end position="26"/>
    </location>
</feature>
<accession>A0A176VET7</accession>